<dbReference type="Pfam" id="PF13967">
    <property type="entry name" value="RSN1_TM"/>
    <property type="match status" value="1"/>
</dbReference>
<feature type="domain" description="CSC1/OSCA1-like N-terminal transmembrane" evidence="10">
    <location>
        <begin position="6"/>
        <end position="171"/>
    </location>
</feature>
<evidence type="ECO:0000259" key="9">
    <source>
        <dbReference type="Pfam" id="PF02714"/>
    </source>
</evidence>
<keyword evidence="5 8" id="KW-1133">Transmembrane helix</keyword>
<dbReference type="Proteomes" id="UP001497444">
    <property type="component" value="Chromosome 2"/>
</dbReference>
<evidence type="ECO:0000256" key="6">
    <source>
        <dbReference type="ARBA" id="ARBA00023136"/>
    </source>
</evidence>
<comment type="subcellular location">
    <subcellularLocation>
        <location evidence="1">Membrane</location>
        <topology evidence="1">Multi-pass membrane protein</topology>
    </subcellularLocation>
</comment>
<evidence type="ECO:0000256" key="3">
    <source>
        <dbReference type="ARBA" id="ARBA00022448"/>
    </source>
</evidence>
<accession>A0ABP0WP86</accession>
<feature type="transmembrane region" description="Helical" evidence="8">
    <location>
        <begin position="93"/>
        <end position="117"/>
    </location>
</feature>
<evidence type="ECO:0000256" key="1">
    <source>
        <dbReference type="ARBA" id="ARBA00004141"/>
    </source>
</evidence>
<dbReference type="InterPro" id="IPR027815">
    <property type="entry name" value="CSC1/OSCA1-like_cyt"/>
</dbReference>
<dbReference type="InterPro" id="IPR032880">
    <property type="entry name" value="CSC1/OSCA1-like_N"/>
</dbReference>
<feature type="transmembrane region" description="Helical" evidence="8">
    <location>
        <begin position="454"/>
        <end position="474"/>
    </location>
</feature>
<evidence type="ECO:0000256" key="2">
    <source>
        <dbReference type="ARBA" id="ARBA00007779"/>
    </source>
</evidence>
<evidence type="ECO:0000256" key="4">
    <source>
        <dbReference type="ARBA" id="ARBA00022692"/>
    </source>
</evidence>
<sequence length="767" mass="87184">MEVSDLATSAGINIGLAILFLVLYSVFRKLPGNRGVYNTREMLRESQCKEGKKQEEKQPFALENLVPSAGWVKQAWDLSDDDILQSAGLDALVFLRIFVFGMRLFSICTLVGCGILAPLNFNDTYLKDHPSEKNGSLDKLTILNISQGSSRLWFHLAVLYFISITAYTLLYLEYKNITNKRLAYLMAAVPQPDQFSVLVRSIPKPGNEDESYSKEVEDFFQRFHPLHYLSHQMVFPASKLQSFLKEFNKLKDKVVSLKAKSPEERRPCRVGFLGLYGPLVDPIEFYTSKLEDLNLKIRKEQSAIFNRKKELPTAFVSFKTRWEAVVTAQTQQSQNPMLWVTEWAPEPRDVDWGNLEIPYEHHFFRGIVAAIGAGLITIFYIPLTTLVLALANLDSLYKFLPHMLLEILLKMLVNNSPATWFFFSQFLCVCVFSLTNVLHAICCSPGVKQVIQGYLPALVLAGILYGLPPVFLFLSKLAGYVSISHQERVAAGKFFHLLAGNVFLVGVLGGSLISVINKFSSEPREIPRYLAESMPSKADFFITYILTTGWAGFPLEILQSGVLAFNFMTRMYVDIHRPLLTGVYSLPYYRQLPHVLLFVMVGLTYSIITPLLLPFLLVYFILGYIVFRNQILHVYEPAYETGGQFWPHVHNRIIFCLVFLQVCFIGVFSVKGLGKGSLLVIPLPILTLLFNAHCRRLFYPNFKQFNVETTVKKDQDDEHNGLREDLWASIRNAYLHPTLQPVELDIHENSNNMESLLPSSSKRASKV</sequence>
<feature type="domain" description="CSC1/OSCA1-like cytosolic" evidence="11">
    <location>
        <begin position="194"/>
        <end position="354"/>
    </location>
</feature>
<evidence type="ECO:0000259" key="10">
    <source>
        <dbReference type="Pfam" id="PF13967"/>
    </source>
</evidence>
<evidence type="ECO:0000256" key="7">
    <source>
        <dbReference type="SAM" id="Coils"/>
    </source>
</evidence>
<feature type="transmembrane region" description="Helical" evidence="8">
    <location>
        <begin position="653"/>
        <end position="670"/>
    </location>
</feature>
<dbReference type="Pfam" id="PF14703">
    <property type="entry name" value="PHM7_cyt"/>
    <property type="match status" value="1"/>
</dbReference>
<evidence type="ECO:0008006" key="14">
    <source>
        <dbReference type="Google" id="ProtNLM"/>
    </source>
</evidence>
<name>A0ABP0WP86_9BRYO</name>
<gene>
    <name evidence="12" type="ORF">CSSPJE1EN1_LOCUS14165</name>
</gene>
<feature type="domain" description="CSC1/OSCA1-like 7TM region" evidence="9">
    <location>
        <begin position="443"/>
        <end position="668"/>
    </location>
</feature>
<evidence type="ECO:0000313" key="13">
    <source>
        <dbReference type="Proteomes" id="UP001497444"/>
    </source>
</evidence>
<keyword evidence="6 8" id="KW-0472">Membrane</keyword>
<keyword evidence="7" id="KW-0175">Coiled coil</keyword>
<feature type="coiled-coil region" evidence="7">
    <location>
        <begin position="240"/>
        <end position="303"/>
    </location>
</feature>
<dbReference type="EMBL" id="OZ020097">
    <property type="protein sequence ID" value="CAK9268687.1"/>
    <property type="molecule type" value="Genomic_DNA"/>
</dbReference>
<comment type="similarity">
    <text evidence="2">Belongs to the CSC1 (TC 1.A.17) family.</text>
</comment>
<evidence type="ECO:0000313" key="12">
    <source>
        <dbReference type="EMBL" id="CAK9268687.1"/>
    </source>
</evidence>
<proteinExistence type="inferred from homology"/>
<keyword evidence="13" id="KW-1185">Reference proteome</keyword>
<feature type="transmembrane region" description="Helical" evidence="8">
    <location>
        <begin position="152"/>
        <end position="172"/>
    </location>
</feature>
<feature type="transmembrane region" description="Helical" evidence="8">
    <location>
        <begin position="494"/>
        <end position="517"/>
    </location>
</feature>
<feature type="transmembrane region" description="Helical" evidence="8">
    <location>
        <begin position="367"/>
        <end position="391"/>
    </location>
</feature>
<feature type="transmembrane region" description="Helical" evidence="8">
    <location>
        <begin position="595"/>
        <end position="622"/>
    </location>
</feature>
<evidence type="ECO:0000256" key="8">
    <source>
        <dbReference type="SAM" id="Phobius"/>
    </source>
</evidence>
<dbReference type="PANTHER" id="PTHR13018:SF141">
    <property type="entry name" value="OS01G0950900 PROTEIN"/>
    <property type="match status" value="1"/>
</dbReference>
<feature type="transmembrane region" description="Helical" evidence="8">
    <location>
        <begin position="676"/>
        <end position="694"/>
    </location>
</feature>
<keyword evidence="4 8" id="KW-0812">Transmembrane</keyword>
<evidence type="ECO:0000259" key="11">
    <source>
        <dbReference type="Pfam" id="PF14703"/>
    </source>
</evidence>
<feature type="transmembrane region" description="Helical" evidence="8">
    <location>
        <begin position="420"/>
        <end position="442"/>
    </location>
</feature>
<dbReference type="InterPro" id="IPR045122">
    <property type="entry name" value="Csc1-like"/>
</dbReference>
<keyword evidence="3" id="KW-0813">Transport</keyword>
<dbReference type="PANTHER" id="PTHR13018">
    <property type="entry name" value="PROBABLE MEMBRANE PROTEIN DUF221-RELATED"/>
    <property type="match status" value="1"/>
</dbReference>
<protein>
    <recommendedName>
        <fullName evidence="14">CSC1-like protein At3g54510</fullName>
    </recommendedName>
</protein>
<evidence type="ECO:0000256" key="5">
    <source>
        <dbReference type="ARBA" id="ARBA00022989"/>
    </source>
</evidence>
<dbReference type="Pfam" id="PF02714">
    <property type="entry name" value="RSN1_7TM"/>
    <property type="match status" value="1"/>
</dbReference>
<organism evidence="12 13">
    <name type="scientific">Sphagnum jensenii</name>
    <dbReference type="NCBI Taxonomy" id="128206"/>
    <lineage>
        <taxon>Eukaryota</taxon>
        <taxon>Viridiplantae</taxon>
        <taxon>Streptophyta</taxon>
        <taxon>Embryophyta</taxon>
        <taxon>Bryophyta</taxon>
        <taxon>Sphagnophytina</taxon>
        <taxon>Sphagnopsida</taxon>
        <taxon>Sphagnales</taxon>
        <taxon>Sphagnaceae</taxon>
        <taxon>Sphagnum</taxon>
    </lineage>
</organism>
<reference evidence="12 13" key="1">
    <citation type="submission" date="2024-02" db="EMBL/GenBank/DDBJ databases">
        <authorList>
            <consortium name="ELIXIR-Norway"/>
            <consortium name="Elixir Norway"/>
        </authorList>
    </citation>
    <scope>NUCLEOTIDE SEQUENCE [LARGE SCALE GENOMIC DNA]</scope>
</reference>
<dbReference type="InterPro" id="IPR003864">
    <property type="entry name" value="CSC1/OSCA1-like_7TM"/>
</dbReference>
<feature type="transmembrane region" description="Helical" evidence="8">
    <location>
        <begin position="6"/>
        <end position="27"/>
    </location>
</feature>
<feature type="transmembrane region" description="Helical" evidence="8">
    <location>
        <begin position="538"/>
        <end position="558"/>
    </location>
</feature>